<dbReference type="InterPro" id="IPR050207">
    <property type="entry name" value="Trans_regulatory_Fis"/>
</dbReference>
<reference evidence="5" key="1">
    <citation type="submission" date="2018-05" db="EMBL/GenBank/DDBJ databases">
        <authorList>
            <person name="Lanie J.A."/>
            <person name="Ng W.-L."/>
            <person name="Kazmierczak K.M."/>
            <person name="Andrzejewski T.M."/>
            <person name="Davidsen T.M."/>
            <person name="Wayne K.J."/>
            <person name="Tettelin H."/>
            <person name="Glass J.I."/>
            <person name="Rusch D."/>
            <person name="Podicherti R."/>
            <person name="Tsui H.-C.T."/>
            <person name="Winkler M.E."/>
        </authorList>
    </citation>
    <scope>NUCLEOTIDE SEQUENCE</scope>
</reference>
<accession>A0A381X245</accession>
<evidence type="ECO:0000256" key="1">
    <source>
        <dbReference type="ARBA" id="ARBA00008559"/>
    </source>
</evidence>
<dbReference type="InterPro" id="IPR009057">
    <property type="entry name" value="Homeodomain-like_sf"/>
</dbReference>
<evidence type="ECO:0000259" key="4">
    <source>
        <dbReference type="Pfam" id="PF02954"/>
    </source>
</evidence>
<sequence length="85" mass="9860">MKQKISNKLKTNPLRKQVNKEIKKYFEALGDVKPSNVYEMVISEVEPELLMAVMQYTNNNKSKAASILGLNRATLRKKLHHYKIN</sequence>
<dbReference type="Pfam" id="PF02954">
    <property type="entry name" value="HTH_8"/>
    <property type="match status" value="1"/>
</dbReference>
<dbReference type="AlphaFoldDB" id="A0A381X245"/>
<evidence type="ECO:0000256" key="2">
    <source>
        <dbReference type="ARBA" id="ARBA00023125"/>
    </source>
</evidence>
<protein>
    <recommendedName>
        <fullName evidence="3">Putative Fis-like DNA-binding protein</fullName>
    </recommendedName>
</protein>
<dbReference type="GO" id="GO:0043565">
    <property type="term" value="F:sequence-specific DNA binding"/>
    <property type="evidence" value="ECO:0007669"/>
    <property type="project" value="InterPro"/>
</dbReference>
<dbReference type="SUPFAM" id="SSF46689">
    <property type="entry name" value="Homeodomain-like"/>
    <property type="match status" value="1"/>
</dbReference>
<proteinExistence type="inferred from homology"/>
<dbReference type="PANTHER" id="PTHR47918:SF1">
    <property type="entry name" value="DNA-BINDING PROTEIN FIS"/>
    <property type="match status" value="1"/>
</dbReference>
<keyword evidence="2" id="KW-0238">DNA-binding</keyword>
<evidence type="ECO:0000256" key="3">
    <source>
        <dbReference type="ARBA" id="ARBA00029540"/>
    </source>
</evidence>
<dbReference type="PRINTS" id="PR01590">
    <property type="entry name" value="HTHFIS"/>
</dbReference>
<dbReference type="PRINTS" id="PR01591">
    <property type="entry name" value="DNABINDNGFIS"/>
</dbReference>
<organism evidence="5">
    <name type="scientific">marine metagenome</name>
    <dbReference type="NCBI Taxonomy" id="408172"/>
    <lineage>
        <taxon>unclassified sequences</taxon>
        <taxon>metagenomes</taxon>
        <taxon>ecological metagenomes</taxon>
    </lineage>
</organism>
<dbReference type="EMBL" id="UINC01013661">
    <property type="protein sequence ID" value="SVA58869.1"/>
    <property type="molecule type" value="Genomic_DNA"/>
</dbReference>
<dbReference type="PIRSF" id="PIRSF002097">
    <property type="entry name" value="DNA-binding_Fis"/>
    <property type="match status" value="1"/>
</dbReference>
<dbReference type="GO" id="GO:0006355">
    <property type="term" value="P:regulation of DNA-templated transcription"/>
    <property type="evidence" value="ECO:0007669"/>
    <property type="project" value="InterPro"/>
</dbReference>
<dbReference type="Gene3D" id="1.10.10.60">
    <property type="entry name" value="Homeodomain-like"/>
    <property type="match status" value="1"/>
</dbReference>
<dbReference type="InterPro" id="IPR005412">
    <property type="entry name" value="Fis_DNA-bd"/>
</dbReference>
<gene>
    <name evidence="5" type="ORF">METZ01_LOCUS111723</name>
</gene>
<name>A0A381X245_9ZZZZ</name>
<dbReference type="InterPro" id="IPR002197">
    <property type="entry name" value="HTH_Fis"/>
</dbReference>
<dbReference type="PANTHER" id="PTHR47918">
    <property type="entry name" value="DNA-BINDING PROTEIN FIS"/>
    <property type="match status" value="1"/>
</dbReference>
<comment type="similarity">
    <text evidence="1">Belongs to the transcriptional regulatory Fis family.</text>
</comment>
<evidence type="ECO:0000313" key="5">
    <source>
        <dbReference type="EMBL" id="SVA58869.1"/>
    </source>
</evidence>
<feature type="domain" description="DNA binding HTH" evidence="4">
    <location>
        <begin position="43"/>
        <end position="82"/>
    </location>
</feature>